<dbReference type="EMBL" id="HACG01024088">
    <property type="protein sequence ID" value="CEK70953.1"/>
    <property type="molecule type" value="Transcribed_RNA"/>
</dbReference>
<dbReference type="AlphaFoldDB" id="A0A0B6ZQZ5"/>
<reference evidence="1" key="1">
    <citation type="submission" date="2014-12" db="EMBL/GenBank/DDBJ databases">
        <title>Insight into the proteome of Arion vulgaris.</title>
        <authorList>
            <person name="Aradska J."/>
            <person name="Bulat T."/>
            <person name="Smidak R."/>
            <person name="Sarate P."/>
            <person name="Gangsoo J."/>
            <person name="Sialana F."/>
            <person name="Bilban M."/>
            <person name="Lubec G."/>
        </authorList>
    </citation>
    <scope>NUCLEOTIDE SEQUENCE</scope>
    <source>
        <tissue evidence="1">Skin</tissue>
    </source>
</reference>
<sequence>MFYHFNTLKMNVLQKHCLPEPPLAALHEDTYVSSLYQHPFLLGPLPTPANSVCIHSCRDLSLYMQTLDPSS</sequence>
<protein>
    <submittedName>
        <fullName evidence="1">Uncharacterized protein</fullName>
    </submittedName>
</protein>
<organism evidence="1">
    <name type="scientific">Arion vulgaris</name>
    <dbReference type="NCBI Taxonomy" id="1028688"/>
    <lineage>
        <taxon>Eukaryota</taxon>
        <taxon>Metazoa</taxon>
        <taxon>Spiralia</taxon>
        <taxon>Lophotrochozoa</taxon>
        <taxon>Mollusca</taxon>
        <taxon>Gastropoda</taxon>
        <taxon>Heterobranchia</taxon>
        <taxon>Euthyneura</taxon>
        <taxon>Panpulmonata</taxon>
        <taxon>Eupulmonata</taxon>
        <taxon>Stylommatophora</taxon>
        <taxon>Helicina</taxon>
        <taxon>Arionoidea</taxon>
        <taxon>Arionidae</taxon>
        <taxon>Arion</taxon>
    </lineage>
</organism>
<name>A0A0B6ZQZ5_9EUPU</name>
<gene>
    <name evidence="1" type="primary">ORF76326</name>
</gene>
<proteinExistence type="predicted"/>
<evidence type="ECO:0000313" key="1">
    <source>
        <dbReference type="EMBL" id="CEK70953.1"/>
    </source>
</evidence>
<accession>A0A0B6ZQZ5</accession>